<evidence type="ECO:0000256" key="4">
    <source>
        <dbReference type="PROSITE-ProRule" id="PRU00221"/>
    </source>
</evidence>
<dbReference type="InterPro" id="IPR036322">
    <property type="entry name" value="WD40_repeat_dom_sf"/>
</dbReference>
<evidence type="ECO:0000259" key="5">
    <source>
        <dbReference type="PROSITE" id="PS50209"/>
    </source>
</evidence>
<dbReference type="PROSITE" id="PS50294">
    <property type="entry name" value="WD_REPEATS_REGION"/>
    <property type="match status" value="1"/>
</dbReference>
<feature type="repeat" description="WD" evidence="4">
    <location>
        <begin position="726"/>
        <end position="767"/>
    </location>
</feature>
<organism evidence="6 7">
    <name type="scientific">Frankliniella fusca</name>
    <dbReference type="NCBI Taxonomy" id="407009"/>
    <lineage>
        <taxon>Eukaryota</taxon>
        <taxon>Metazoa</taxon>
        <taxon>Ecdysozoa</taxon>
        <taxon>Arthropoda</taxon>
        <taxon>Hexapoda</taxon>
        <taxon>Insecta</taxon>
        <taxon>Pterygota</taxon>
        <taxon>Neoptera</taxon>
        <taxon>Paraneoptera</taxon>
        <taxon>Thysanoptera</taxon>
        <taxon>Terebrantia</taxon>
        <taxon>Thripoidea</taxon>
        <taxon>Thripidae</taxon>
        <taxon>Frankliniella</taxon>
    </lineage>
</organism>
<dbReference type="SUPFAM" id="SSF82171">
    <property type="entry name" value="DPP6 N-terminal domain-like"/>
    <property type="match status" value="1"/>
</dbReference>
<dbReference type="Gene3D" id="3.40.50.300">
    <property type="entry name" value="P-loop containing nucleotide triphosphate hydrolases"/>
    <property type="match status" value="1"/>
</dbReference>
<dbReference type="Pfam" id="PF00619">
    <property type="entry name" value="CARD"/>
    <property type="match status" value="1"/>
</dbReference>
<evidence type="ECO:0000313" key="7">
    <source>
        <dbReference type="Proteomes" id="UP001219518"/>
    </source>
</evidence>
<dbReference type="PROSITE" id="PS50209">
    <property type="entry name" value="CARD"/>
    <property type="match status" value="1"/>
</dbReference>
<keyword evidence="1 4" id="KW-0853">WD repeat</keyword>
<dbReference type="PROSITE" id="PS00678">
    <property type="entry name" value="WD_REPEATS_1"/>
    <property type="match status" value="1"/>
</dbReference>
<evidence type="ECO:0000256" key="3">
    <source>
        <dbReference type="ARBA" id="ARBA00022737"/>
    </source>
</evidence>
<gene>
    <name evidence="6" type="ORF">KUF71_018571</name>
</gene>
<evidence type="ECO:0000256" key="1">
    <source>
        <dbReference type="ARBA" id="ARBA00022574"/>
    </source>
</evidence>
<dbReference type="PANTHER" id="PTHR22845:SF5">
    <property type="entry name" value="APOPTOTIC PROTEASE-ACTIVATING FACTOR 1"/>
    <property type="match status" value="1"/>
</dbReference>
<keyword evidence="3" id="KW-0677">Repeat</keyword>
<feature type="domain" description="CARD" evidence="5">
    <location>
        <begin position="1"/>
        <end position="76"/>
    </location>
</feature>
<keyword evidence="6" id="KW-0378">Hydrolase</keyword>
<dbReference type="GO" id="GO:0006915">
    <property type="term" value="P:apoptotic process"/>
    <property type="evidence" value="ECO:0007669"/>
    <property type="project" value="UniProtKB-KW"/>
</dbReference>
<dbReference type="SUPFAM" id="SSF50978">
    <property type="entry name" value="WD40 repeat-like"/>
    <property type="match status" value="1"/>
</dbReference>
<dbReference type="InterPro" id="IPR027417">
    <property type="entry name" value="P-loop_NTPase"/>
</dbReference>
<dbReference type="Pfam" id="PF00931">
    <property type="entry name" value="NB-ARC"/>
    <property type="match status" value="1"/>
</dbReference>
<dbReference type="GO" id="GO:0043531">
    <property type="term" value="F:ADP binding"/>
    <property type="evidence" value="ECO:0007669"/>
    <property type="project" value="InterPro"/>
</dbReference>
<dbReference type="InterPro" id="IPR042197">
    <property type="entry name" value="Apaf_helical"/>
</dbReference>
<dbReference type="Gene3D" id="1.10.8.430">
    <property type="entry name" value="Helical domain of apoptotic protease-activating factors"/>
    <property type="match status" value="1"/>
</dbReference>
<proteinExistence type="predicted"/>
<dbReference type="Proteomes" id="UP001219518">
    <property type="component" value="Unassembled WGS sequence"/>
</dbReference>
<keyword evidence="7" id="KW-1185">Reference proteome</keyword>
<dbReference type="Gene3D" id="1.10.533.10">
    <property type="entry name" value="Death Domain, Fas"/>
    <property type="match status" value="1"/>
</dbReference>
<keyword evidence="6" id="KW-0645">Protease</keyword>
<dbReference type="Pfam" id="PF17908">
    <property type="entry name" value="APAF1_C"/>
    <property type="match status" value="1"/>
</dbReference>
<dbReference type="SMART" id="SM00320">
    <property type="entry name" value="WD40"/>
    <property type="match status" value="5"/>
</dbReference>
<reference evidence="6" key="1">
    <citation type="submission" date="2021-07" db="EMBL/GenBank/DDBJ databases">
        <authorList>
            <person name="Catto M.A."/>
            <person name="Jacobson A."/>
            <person name="Kennedy G."/>
            <person name="Labadie P."/>
            <person name="Hunt B.G."/>
            <person name="Srinivasan R."/>
        </authorList>
    </citation>
    <scope>NUCLEOTIDE SEQUENCE</scope>
    <source>
        <strain evidence="6">PL_HMW_Pooled</strain>
        <tissue evidence="6">Head</tissue>
    </source>
</reference>
<dbReference type="InterPro" id="IPR011029">
    <property type="entry name" value="DEATH-like_dom_sf"/>
</dbReference>
<dbReference type="EMBL" id="JAHWGI010000026">
    <property type="protein sequence ID" value="KAK3907934.1"/>
    <property type="molecule type" value="Genomic_DNA"/>
</dbReference>
<dbReference type="InterPro" id="IPR041452">
    <property type="entry name" value="APAF1_C"/>
</dbReference>
<dbReference type="InterPro" id="IPR001315">
    <property type="entry name" value="CARD"/>
</dbReference>
<accession>A0AAE1GS19</accession>
<protein>
    <submittedName>
        <fullName evidence="6">Apoptotic protease-activating factor 1</fullName>
    </submittedName>
</protein>
<evidence type="ECO:0000313" key="6">
    <source>
        <dbReference type="EMBL" id="KAK3907934.1"/>
    </source>
</evidence>
<dbReference type="Pfam" id="PF00400">
    <property type="entry name" value="WD40"/>
    <property type="match status" value="1"/>
</dbReference>
<dbReference type="InterPro" id="IPR036388">
    <property type="entry name" value="WH-like_DNA-bd_sf"/>
</dbReference>
<dbReference type="PROSITE" id="PS50082">
    <property type="entry name" value="WD_REPEATS_2"/>
    <property type="match status" value="1"/>
</dbReference>
<dbReference type="GO" id="GO:0006508">
    <property type="term" value="P:proteolysis"/>
    <property type="evidence" value="ECO:0007669"/>
    <property type="project" value="UniProtKB-KW"/>
</dbReference>
<evidence type="ECO:0000256" key="2">
    <source>
        <dbReference type="ARBA" id="ARBA00022703"/>
    </source>
</evidence>
<reference evidence="6" key="2">
    <citation type="journal article" date="2023" name="BMC Genomics">
        <title>Pest status, molecular evolution, and epigenetic factors derived from the genome assembly of Frankliniella fusca, a thysanopteran phytovirus vector.</title>
        <authorList>
            <person name="Catto M.A."/>
            <person name="Labadie P.E."/>
            <person name="Jacobson A.L."/>
            <person name="Kennedy G.G."/>
            <person name="Srinivasan R."/>
            <person name="Hunt B.G."/>
        </authorList>
    </citation>
    <scope>NUCLEOTIDE SEQUENCE</scope>
    <source>
        <strain evidence="6">PL_HMW_Pooled</strain>
    </source>
</reference>
<dbReference type="GO" id="GO:0042981">
    <property type="term" value="P:regulation of apoptotic process"/>
    <property type="evidence" value="ECO:0007669"/>
    <property type="project" value="InterPro"/>
</dbReference>
<dbReference type="SUPFAM" id="SSF47986">
    <property type="entry name" value="DEATH domain"/>
    <property type="match status" value="1"/>
</dbReference>
<sequence>MNDYKRIILQRNQQLIYNDVTDPSDIVTHLLSKNVITHQERESILNMNPNKTASLLNLLFEKEAGSSWFEEFISALSKDYDWISKKLCHEYYEEAEAKMTYYLSGKGHVPPLPQHNVTRSVYVKDLRKAIANLKREDFLIVHGMPGWGKTCLVVDALNNIEILEEYLDGCVYWISVGDMGDEPHDLQCTELQRKLCDMVNLPVNNQQDYFPQLKRYFSVKPNISALLVLDKVKSAKVIDALNVGCKILVTTQDTEVVKKYGRKKFFPIREGFSEHESVKLLQDFVYDNGKGSLMPNFKDIAIQIHHSWKGLPMAIGLIGGELSEFREESQRNISRWQQHIRQTHQGDHGDTRRNSLVAEKLSKVIELTTSKLKDDLKNRFEMLVVLVEDTNITIDVLKILWDLNEVGVRHTLDQLYRRSLVIQKVNSKDIPVYGVHDMVMDYLTHKTADPAFKEKNKDLILKYLRACDGNFAYLPQDNYIFSYLCHHIECANLWNSYRDQLLSLRYIQSKLRATGPADLLLDLNKYRYGLSGENSEYNSKIEEIKHLVEDYGWEIYSKNEIDIVQCALLQPKDSQLYLEGVKLAKESNPSLVYFCSENSWEKPKDLVMDVPLNVTSVSLTSSSLSHSIDRCFDHRVLIYPYVGDGKIYIGEVDIRYRRARRSFNAPDGTEVVMLKVSPSSDRFLSAHSNGFVNVWALSSADTPPPSMRQRDFSPFYCDLRTTASLSYSHNRKVTCTSFSIDGKQIISSSEDSSVHVWNLDSNSTVNKVYIKPPIPYAISCAFVSGDEVFAYVCQNFEMYFHELHSPNPFAGIQLSKDYGNLICLLSVTDEKGKLLIVQEKAVLETSCKNQTLSHRRFGDRPPQYNHSYGVVLCMEPGNSITCAAYCKKHRLLLGTYQGCQLYYDMFNANRSFIAFGSGKINAVDMIDNRVVYVRDGSINLCWPHLNNQSSIEKLPTIAHIGWNSKDYSVFTTVTSTGEIKVYHDGKLVYDDINSHKRPSIVRHHKDNVLLGTFDGEVLHIDTISKNKHLIMDEMGMEVKYLSVEKAEDPLYIVGSEGNDKCYLQVFNQKYRKVLSEPVSAQVIKTFTSQLLKSLIVVLRDYSILAYSFNKERLSMVHEGRVSAHVTDACFSDKRSMLFVTDSEKCYHVFELQSTNQPLDMRSLQQTLSDYEKSKDSSDEIDGVRVSSLSNSDFDVPLNTHPLKGPSWCCCICSEENLVAIGCDTNRILIYNTNKKKVISEFEVMSNQKIRISQLKFSPYNVKIRNFQFDLILFVVTDCLSLWDISSLIHDNAGYAVKNVRCVGCVNASGSPLLELSINDACNRFCAFDKNLSYFLWKIWKGDEN</sequence>
<dbReference type="SUPFAM" id="SSF52540">
    <property type="entry name" value="P-loop containing nucleoside triphosphate hydrolases"/>
    <property type="match status" value="1"/>
</dbReference>
<dbReference type="InterPro" id="IPR002182">
    <property type="entry name" value="NB-ARC"/>
</dbReference>
<dbReference type="Gene3D" id="2.130.10.10">
    <property type="entry name" value="YVTN repeat-like/Quinoprotein amine dehydrogenase"/>
    <property type="match status" value="2"/>
</dbReference>
<dbReference type="GO" id="GO:0005829">
    <property type="term" value="C:cytosol"/>
    <property type="evidence" value="ECO:0007669"/>
    <property type="project" value="UniProtKB-ARBA"/>
</dbReference>
<keyword evidence="2" id="KW-0053">Apoptosis</keyword>
<dbReference type="Gene3D" id="1.25.40.370">
    <property type="match status" value="1"/>
</dbReference>
<dbReference type="Gene3D" id="1.10.10.10">
    <property type="entry name" value="Winged helix-like DNA-binding domain superfamily/Winged helix DNA-binding domain"/>
    <property type="match status" value="1"/>
</dbReference>
<dbReference type="GO" id="GO:0008233">
    <property type="term" value="F:peptidase activity"/>
    <property type="evidence" value="ECO:0007669"/>
    <property type="project" value="UniProtKB-KW"/>
</dbReference>
<dbReference type="InterPro" id="IPR015943">
    <property type="entry name" value="WD40/YVTN_repeat-like_dom_sf"/>
</dbReference>
<dbReference type="InterPro" id="IPR019775">
    <property type="entry name" value="WD40_repeat_CS"/>
</dbReference>
<comment type="caution">
    <text evidence="6">The sequence shown here is derived from an EMBL/GenBank/DDBJ whole genome shotgun (WGS) entry which is preliminary data.</text>
</comment>
<dbReference type="PANTHER" id="PTHR22845">
    <property type="entry name" value="APOPTOTIC PROTEASE-ACTIVATING FACTOR 1"/>
    <property type="match status" value="1"/>
</dbReference>
<dbReference type="CDD" id="cd01671">
    <property type="entry name" value="CARD"/>
    <property type="match status" value="1"/>
</dbReference>
<name>A0AAE1GS19_9NEOP</name>
<dbReference type="InterPro" id="IPR001680">
    <property type="entry name" value="WD40_rpt"/>
</dbReference>